<organism evidence="8 9">
    <name type="scientific">Spirosoma montaniterrae</name>
    <dbReference type="NCBI Taxonomy" id="1178516"/>
    <lineage>
        <taxon>Bacteria</taxon>
        <taxon>Pseudomonadati</taxon>
        <taxon>Bacteroidota</taxon>
        <taxon>Cytophagia</taxon>
        <taxon>Cytophagales</taxon>
        <taxon>Cytophagaceae</taxon>
        <taxon>Spirosoma</taxon>
    </lineage>
</organism>
<reference evidence="8 9" key="1">
    <citation type="submission" date="2016-01" db="EMBL/GenBank/DDBJ databases">
        <authorList>
            <person name="Oliw E.H."/>
        </authorList>
    </citation>
    <scope>NUCLEOTIDE SEQUENCE [LARGE SCALE GENOMIC DNA]</scope>
    <source>
        <strain evidence="8 9">DY10</strain>
    </source>
</reference>
<dbReference type="STRING" id="1178516.AWR27_21445"/>
<dbReference type="Gene3D" id="3.10.50.40">
    <property type="match status" value="2"/>
</dbReference>
<dbReference type="SUPFAM" id="SSF54534">
    <property type="entry name" value="FKBP-like"/>
    <property type="match status" value="2"/>
</dbReference>
<evidence type="ECO:0000256" key="6">
    <source>
        <dbReference type="RuleBase" id="RU003915"/>
    </source>
</evidence>
<evidence type="ECO:0000256" key="5">
    <source>
        <dbReference type="PROSITE-ProRule" id="PRU00277"/>
    </source>
</evidence>
<evidence type="ECO:0000256" key="1">
    <source>
        <dbReference type="ARBA" id="ARBA00000971"/>
    </source>
</evidence>
<feature type="domain" description="PPIase FKBP-type" evidence="7">
    <location>
        <begin position="78"/>
        <end position="179"/>
    </location>
</feature>
<keyword evidence="9" id="KW-1185">Reference proteome</keyword>
<gene>
    <name evidence="8" type="ORF">AWR27_21445</name>
</gene>
<comment type="catalytic activity">
    <reaction evidence="1 5 6">
        <text>[protein]-peptidylproline (omega=180) = [protein]-peptidylproline (omega=0)</text>
        <dbReference type="Rhea" id="RHEA:16237"/>
        <dbReference type="Rhea" id="RHEA-COMP:10747"/>
        <dbReference type="Rhea" id="RHEA-COMP:10748"/>
        <dbReference type="ChEBI" id="CHEBI:83833"/>
        <dbReference type="ChEBI" id="CHEBI:83834"/>
        <dbReference type="EC" id="5.2.1.8"/>
    </reaction>
</comment>
<accession>A0A1P9X223</accession>
<keyword evidence="4 5" id="KW-0413">Isomerase</keyword>
<protein>
    <recommendedName>
        <fullName evidence="6">Peptidyl-prolyl cis-trans isomerase</fullName>
        <ecNumber evidence="6">5.2.1.8</ecNumber>
    </recommendedName>
</protein>
<dbReference type="EMBL" id="CP014263">
    <property type="protein sequence ID" value="AQG81643.1"/>
    <property type="molecule type" value="Genomic_DNA"/>
</dbReference>
<dbReference type="PROSITE" id="PS50059">
    <property type="entry name" value="FKBP_PPIASE"/>
    <property type="match status" value="2"/>
</dbReference>
<dbReference type="InterPro" id="IPR046357">
    <property type="entry name" value="PPIase_dom_sf"/>
</dbReference>
<sequence length="309" mass="33597">MYKLVLGLLVVWLAGALSSCNKIAGVDPSTTPSGIFIRDTSILNRYAASKGLVLTTTASNLRYVISSRNPTGKQAALGEELEFNYVLTTLTRKGGTGADSLDVIERQVDTTFRVQPNFFPFTDGLLISGLQEAMLLMREGERAIFLMPSIIGFGSRAQLNGAIPPNTPIRWDVTLRRSRSEDQRIREYITANKLVVTDSTTLSGLRIIKTRANPTGDSLSANRTAIFNYTGRQLRARSAFGFDSTATGLRRFNVPGFNAGLAKLRAGERALLIFPSSLGFQNAGIVVNGTFLVPPGTPLLYDVEVTSIR</sequence>
<comment type="similarity">
    <text evidence="2 6">Belongs to the FKBP-type PPIase family.</text>
</comment>
<dbReference type="EC" id="5.2.1.8" evidence="6"/>
<dbReference type="InterPro" id="IPR001179">
    <property type="entry name" value="PPIase_FKBP_dom"/>
</dbReference>
<evidence type="ECO:0000313" key="9">
    <source>
        <dbReference type="Proteomes" id="UP000187941"/>
    </source>
</evidence>
<keyword evidence="3 5" id="KW-0697">Rotamase</keyword>
<dbReference type="PANTHER" id="PTHR43811">
    <property type="entry name" value="FKBP-TYPE PEPTIDYL-PROLYL CIS-TRANS ISOMERASE FKPA"/>
    <property type="match status" value="1"/>
</dbReference>
<name>A0A1P9X223_9BACT</name>
<dbReference type="KEGG" id="smon:AWR27_21445"/>
<dbReference type="RefSeq" id="WP_077133110.1">
    <property type="nucleotide sequence ID" value="NZ_CP014263.1"/>
</dbReference>
<dbReference type="PANTHER" id="PTHR43811:SF19">
    <property type="entry name" value="39 KDA FK506-BINDING NUCLEAR PROTEIN"/>
    <property type="match status" value="1"/>
</dbReference>
<dbReference type="OrthoDB" id="979394at2"/>
<dbReference type="AlphaFoldDB" id="A0A1P9X223"/>
<dbReference type="Proteomes" id="UP000187941">
    <property type="component" value="Chromosome"/>
</dbReference>
<dbReference type="GO" id="GO:0003755">
    <property type="term" value="F:peptidyl-prolyl cis-trans isomerase activity"/>
    <property type="evidence" value="ECO:0007669"/>
    <property type="project" value="UniProtKB-UniRule"/>
</dbReference>
<evidence type="ECO:0000256" key="3">
    <source>
        <dbReference type="ARBA" id="ARBA00023110"/>
    </source>
</evidence>
<proteinExistence type="inferred from homology"/>
<evidence type="ECO:0000259" key="7">
    <source>
        <dbReference type="PROSITE" id="PS50059"/>
    </source>
</evidence>
<dbReference type="PROSITE" id="PS51257">
    <property type="entry name" value="PROKAR_LIPOPROTEIN"/>
    <property type="match status" value="1"/>
</dbReference>
<evidence type="ECO:0000256" key="4">
    <source>
        <dbReference type="ARBA" id="ARBA00023235"/>
    </source>
</evidence>
<dbReference type="Pfam" id="PF00254">
    <property type="entry name" value="FKBP_C"/>
    <property type="match status" value="2"/>
</dbReference>
<evidence type="ECO:0000256" key="2">
    <source>
        <dbReference type="ARBA" id="ARBA00006577"/>
    </source>
</evidence>
<feature type="domain" description="PPIase FKBP-type" evidence="7">
    <location>
        <begin position="216"/>
        <end position="309"/>
    </location>
</feature>
<evidence type="ECO:0000313" key="8">
    <source>
        <dbReference type="EMBL" id="AQG81643.1"/>
    </source>
</evidence>